<accession>A0ABS1M8R1</accession>
<dbReference type="RefSeq" id="WP_201949532.1">
    <property type="nucleotide sequence ID" value="NZ_JAERRJ010000008.1"/>
</dbReference>
<dbReference type="EMBL" id="JAERRJ010000008">
    <property type="protein sequence ID" value="MBL1076949.1"/>
    <property type="molecule type" value="Genomic_DNA"/>
</dbReference>
<keyword evidence="2" id="KW-1185">Reference proteome</keyword>
<name>A0ABS1M8R1_9NOCA</name>
<comment type="caution">
    <text evidence="1">The sequence shown here is derived from an EMBL/GenBank/DDBJ whole genome shotgun (WGS) entry which is preliminary data.</text>
</comment>
<dbReference type="Proteomes" id="UP000602198">
    <property type="component" value="Unassembled WGS sequence"/>
</dbReference>
<evidence type="ECO:0000313" key="2">
    <source>
        <dbReference type="Proteomes" id="UP000602198"/>
    </source>
</evidence>
<organism evidence="1 2">
    <name type="scientific">Nocardia acididurans</name>
    <dbReference type="NCBI Taxonomy" id="2802282"/>
    <lineage>
        <taxon>Bacteria</taxon>
        <taxon>Bacillati</taxon>
        <taxon>Actinomycetota</taxon>
        <taxon>Actinomycetes</taxon>
        <taxon>Mycobacteriales</taxon>
        <taxon>Nocardiaceae</taxon>
        <taxon>Nocardia</taxon>
    </lineage>
</organism>
<evidence type="ECO:0000313" key="1">
    <source>
        <dbReference type="EMBL" id="MBL1076949.1"/>
    </source>
</evidence>
<protein>
    <submittedName>
        <fullName evidence="1">Uncharacterized protein</fullName>
    </submittedName>
</protein>
<reference evidence="1 2" key="1">
    <citation type="submission" date="2021-01" db="EMBL/GenBank/DDBJ databases">
        <title>WGS of actinomycetes isolated from Thailand.</title>
        <authorList>
            <person name="Thawai C."/>
        </authorList>
    </citation>
    <scope>NUCLEOTIDE SEQUENCE [LARGE SCALE GENOMIC DNA]</scope>
    <source>
        <strain evidence="1 2">LPG 2</strain>
    </source>
</reference>
<sequence length="131" mass="14961">MPSARELADRVERHDRDRYIAKRFRELVLADLRRALPFDGYVFALTDPVTRVATSPLADMPGPPWPRLPELIRARYLTPIHRWDRLLGLSGRSLLELTAGDPTRSLVWQQVHRDLGVLDTAAVAFADRYGC</sequence>
<proteinExistence type="predicted"/>
<gene>
    <name evidence="1" type="ORF">JK358_21365</name>
</gene>